<dbReference type="Proteomes" id="UP000276215">
    <property type="component" value="Unassembled WGS sequence"/>
</dbReference>
<feature type="region of interest" description="Disordered" evidence="1">
    <location>
        <begin position="422"/>
        <end position="444"/>
    </location>
</feature>
<evidence type="ECO:0000256" key="1">
    <source>
        <dbReference type="SAM" id="MobiDB-lite"/>
    </source>
</evidence>
<dbReference type="InterPro" id="IPR019416">
    <property type="entry name" value="NCBP3"/>
</dbReference>
<organism evidence="2 3">
    <name type="scientific">Choiromyces venosus 120613-1</name>
    <dbReference type="NCBI Taxonomy" id="1336337"/>
    <lineage>
        <taxon>Eukaryota</taxon>
        <taxon>Fungi</taxon>
        <taxon>Dikarya</taxon>
        <taxon>Ascomycota</taxon>
        <taxon>Pezizomycotina</taxon>
        <taxon>Pezizomycetes</taxon>
        <taxon>Pezizales</taxon>
        <taxon>Tuberaceae</taxon>
        <taxon>Choiromyces</taxon>
    </lineage>
</organism>
<gene>
    <name evidence="2" type="ORF">L873DRAFT_1170765</name>
</gene>
<reference evidence="2 3" key="1">
    <citation type="journal article" date="2018" name="Nat. Ecol. Evol.">
        <title>Pezizomycetes genomes reveal the molecular basis of ectomycorrhizal truffle lifestyle.</title>
        <authorList>
            <person name="Murat C."/>
            <person name="Payen T."/>
            <person name="Noel B."/>
            <person name="Kuo A."/>
            <person name="Morin E."/>
            <person name="Chen J."/>
            <person name="Kohler A."/>
            <person name="Krizsan K."/>
            <person name="Balestrini R."/>
            <person name="Da Silva C."/>
            <person name="Montanini B."/>
            <person name="Hainaut M."/>
            <person name="Levati E."/>
            <person name="Barry K.W."/>
            <person name="Belfiori B."/>
            <person name="Cichocki N."/>
            <person name="Clum A."/>
            <person name="Dockter R.B."/>
            <person name="Fauchery L."/>
            <person name="Guy J."/>
            <person name="Iotti M."/>
            <person name="Le Tacon F."/>
            <person name="Lindquist E.A."/>
            <person name="Lipzen A."/>
            <person name="Malagnac F."/>
            <person name="Mello A."/>
            <person name="Molinier V."/>
            <person name="Miyauchi S."/>
            <person name="Poulain J."/>
            <person name="Riccioni C."/>
            <person name="Rubini A."/>
            <person name="Sitrit Y."/>
            <person name="Splivallo R."/>
            <person name="Traeger S."/>
            <person name="Wang M."/>
            <person name="Zifcakova L."/>
            <person name="Wipf D."/>
            <person name="Zambonelli A."/>
            <person name="Paolocci F."/>
            <person name="Nowrousian M."/>
            <person name="Ottonello S."/>
            <person name="Baldrian P."/>
            <person name="Spatafora J.W."/>
            <person name="Henrissat B."/>
            <person name="Nagy L.G."/>
            <person name="Aury J.M."/>
            <person name="Wincker P."/>
            <person name="Grigoriev I.V."/>
            <person name="Bonfante P."/>
            <person name="Martin F.M."/>
        </authorList>
    </citation>
    <scope>NUCLEOTIDE SEQUENCE [LARGE SCALE GENOMIC DNA]</scope>
    <source>
        <strain evidence="2 3">120613-1</strain>
    </source>
</reference>
<dbReference type="GO" id="GO:0000340">
    <property type="term" value="F:RNA 7-methylguanosine cap binding"/>
    <property type="evidence" value="ECO:0007669"/>
    <property type="project" value="InterPro"/>
</dbReference>
<dbReference type="EMBL" id="ML120356">
    <property type="protein sequence ID" value="RPB04782.1"/>
    <property type="molecule type" value="Genomic_DNA"/>
</dbReference>
<dbReference type="GO" id="GO:0005634">
    <property type="term" value="C:nucleus"/>
    <property type="evidence" value="ECO:0007669"/>
    <property type="project" value="TreeGrafter"/>
</dbReference>
<dbReference type="OrthoDB" id="422106at2759"/>
<dbReference type="PANTHER" id="PTHR16291:SF0">
    <property type="entry name" value="NUCLEAR CAP-BINDING PROTEIN SUBUNIT 3"/>
    <property type="match status" value="1"/>
</dbReference>
<feature type="region of interest" description="Disordered" evidence="1">
    <location>
        <begin position="234"/>
        <end position="272"/>
    </location>
</feature>
<name>A0A3N4K6F1_9PEZI</name>
<feature type="compositionally biased region" description="Basic and acidic residues" evidence="1">
    <location>
        <begin position="304"/>
        <end position="318"/>
    </location>
</feature>
<protein>
    <submittedName>
        <fullName evidence="2">Uncharacterized protein</fullName>
    </submittedName>
</protein>
<dbReference type="PANTHER" id="PTHR16291">
    <property type="entry name" value="NUCLEAR CAP-BINDING PROTEIN SUBUNIT 3"/>
    <property type="match status" value="1"/>
</dbReference>
<keyword evidence="3" id="KW-1185">Reference proteome</keyword>
<evidence type="ECO:0000313" key="3">
    <source>
        <dbReference type="Proteomes" id="UP000276215"/>
    </source>
</evidence>
<accession>A0A3N4K6F1</accession>
<sequence length="444" mass="51178">MAAGFAPPPQTFAQDDVQLSYNNYQDDLMDYEDASGVAPAAQQQARAQNDGDVAMEMDEPIPANNNLTPEKVHLRGVDNMKTGEVKAFASEHFQPAPTRVQWIDDTSCNLLYESPDIALAALNALAAEPAELPILQLRPAKAASSHPDSRLQVRIANVDDRKEPGARERSRFYLFHPEEDRIEQMERKKREDTRRRDGRDSRDGREDRGYDRRYFDSREHDRRRNHDVEQFSTDFYDDDTATRESRNNTRRSRSYDRSRSISPRRRRNIELFPERRRESMEVGPRVKETKELFPDRVGSLLNRDRDRSLRSREREVSGSRELFPNKFGNQRFRSDRSLSPQKDVSPVPPSPPERGGSANRQLESFPKKLEDRISMPGRSLEDRINLDGAGNGEEGLKIRGRGLKRDELFAEKLRASKGEELVFEDSGGKRSKGRRRDKAEDMFN</sequence>
<proteinExistence type="predicted"/>
<feature type="compositionally biased region" description="Basic and acidic residues" evidence="1">
    <location>
        <begin position="365"/>
        <end position="385"/>
    </location>
</feature>
<evidence type="ECO:0000313" key="2">
    <source>
        <dbReference type="EMBL" id="RPB04782.1"/>
    </source>
</evidence>
<dbReference type="GO" id="GO:0003729">
    <property type="term" value="F:mRNA binding"/>
    <property type="evidence" value="ECO:0007669"/>
    <property type="project" value="InterPro"/>
</dbReference>
<feature type="region of interest" description="Disordered" evidence="1">
    <location>
        <begin position="183"/>
        <end position="209"/>
    </location>
</feature>
<feature type="compositionally biased region" description="Basic and acidic residues" evidence="1">
    <location>
        <begin position="240"/>
        <end position="259"/>
    </location>
</feature>
<dbReference type="STRING" id="1336337.A0A3N4K6F1"/>
<feature type="region of interest" description="Disordered" evidence="1">
    <location>
        <begin position="304"/>
        <end position="395"/>
    </location>
</feature>
<dbReference type="AlphaFoldDB" id="A0A3N4K6F1"/>
<dbReference type="Pfam" id="PF10309">
    <property type="entry name" value="NCBP3"/>
    <property type="match status" value="1"/>
</dbReference>